<evidence type="ECO:0000259" key="1">
    <source>
        <dbReference type="SMART" id="SM00849"/>
    </source>
</evidence>
<dbReference type="InParanoid" id="A0A146G762"/>
<organism evidence="2 3">
    <name type="scientific">Terrimicrobium sacchariphilum</name>
    <dbReference type="NCBI Taxonomy" id="690879"/>
    <lineage>
        <taxon>Bacteria</taxon>
        <taxon>Pseudomonadati</taxon>
        <taxon>Verrucomicrobiota</taxon>
        <taxon>Terrimicrobiia</taxon>
        <taxon>Terrimicrobiales</taxon>
        <taxon>Terrimicrobiaceae</taxon>
        <taxon>Terrimicrobium</taxon>
    </lineage>
</organism>
<dbReference type="SUPFAM" id="SSF56281">
    <property type="entry name" value="Metallo-hydrolase/oxidoreductase"/>
    <property type="match status" value="1"/>
</dbReference>
<feature type="domain" description="Metallo-beta-lactamase" evidence="1">
    <location>
        <begin position="25"/>
        <end position="176"/>
    </location>
</feature>
<sequence>MTPEVRRIREGLVIWQLYVDRVKVDCTSTLLRASDGWVVFDPVDIPMDALSPVLDGESVSRIVLTSENHQRDSVALARLWDCPILAPAEARPELVADQWYAAGDVLPDGSRVIPLPGVALGESALLCGDVLVVGDALIHLKEFDILPDKYCLDPARLRCSLAALLDEDFSTLCFAHGLPLEEQPRERLRALLTSASAP</sequence>
<dbReference type="Proteomes" id="UP000076023">
    <property type="component" value="Unassembled WGS sequence"/>
</dbReference>
<gene>
    <name evidence="2" type="ORF">TSACC_21155</name>
</gene>
<evidence type="ECO:0000313" key="3">
    <source>
        <dbReference type="Proteomes" id="UP000076023"/>
    </source>
</evidence>
<dbReference type="Pfam" id="PF14597">
    <property type="entry name" value="Lactamase_B_5"/>
    <property type="match status" value="1"/>
</dbReference>
<name>A0A146G762_TERSA</name>
<dbReference type="EMBL" id="BDCO01000002">
    <property type="protein sequence ID" value="GAT32754.1"/>
    <property type="molecule type" value="Genomic_DNA"/>
</dbReference>
<dbReference type="Gene3D" id="3.60.15.10">
    <property type="entry name" value="Ribonuclease Z/Hydroxyacylglutathione hydrolase-like"/>
    <property type="match status" value="1"/>
</dbReference>
<evidence type="ECO:0000313" key="2">
    <source>
        <dbReference type="EMBL" id="GAT32754.1"/>
    </source>
</evidence>
<proteinExistence type="predicted"/>
<accession>A0A146G762</accession>
<keyword evidence="3" id="KW-1185">Reference proteome</keyword>
<protein>
    <submittedName>
        <fullName evidence="2">Metallo-beta-lactamase superfamily protein</fullName>
    </submittedName>
</protein>
<comment type="caution">
    <text evidence="2">The sequence shown here is derived from an EMBL/GenBank/DDBJ whole genome shotgun (WGS) entry which is preliminary data.</text>
</comment>
<dbReference type="RefSeq" id="WP_075078568.1">
    <property type="nucleotide sequence ID" value="NZ_BDCO01000002.1"/>
</dbReference>
<dbReference type="InterPro" id="IPR036866">
    <property type="entry name" value="RibonucZ/Hydroxyglut_hydro"/>
</dbReference>
<reference evidence="3" key="1">
    <citation type="journal article" date="2017" name="Genome Announc.">
        <title>Draft Genome Sequence of Terrimicrobium sacchariphilum NM-5T, a Facultative Anaerobic Soil Bacterium of the Class Spartobacteria.</title>
        <authorList>
            <person name="Qiu Y.L."/>
            <person name="Tourlousse D.M."/>
            <person name="Matsuura N."/>
            <person name="Ohashi A."/>
            <person name="Sekiguchi Y."/>
        </authorList>
    </citation>
    <scope>NUCLEOTIDE SEQUENCE [LARGE SCALE GENOMIC DNA]</scope>
    <source>
        <strain evidence="3">NM-5</strain>
    </source>
</reference>
<dbReference type="InterPro" id="IPR001279">
    <property type="entry name" value="Metallo-B-lactamas"/>
</dbReference>
<dbReference type="OrthoDB" id="9761531at2"/>
<dbReference type="SMART" id="SM00849">
    <property type="entry name" value="Lactamase_B"/>
    <property type="match status" value="1"/>
</dbReference>
<dbReference type="AlphaFoldDB" id="A0A146G762"/>
<dbReference type="STRING" id="690879.TSACC_21155"/>